<gene>
    <name evidence="1" type="ORF">YP76_04200</name>
</gene>
<organism evidence="1 2">
    <name type="scientific">Sphingobium chungbukense</name>
    <dbReference type="NCBI Taxonomy" id="56193"/>
    <lineage>
        <taxon>Bacteria</taxon>
        <taxon>Pseudomonadati</taxon>
        <taxon>Pseudomonadota</taxon>
        <taxon>Alphaproteobacteria</taxon>
        <taxon>Sphingomonadales</taxon>
        <taxon>Sphingomonadaceae</taxon>
        <taxon>Sphingobium</taxon>
    </lineage>
</organism>
<dbReference type="Proteomes" id="UP000033874">
    <property type="component" value="Unassembled WGS sequence"/>
</dbReference>
<evidence type="ECO:0000313" key="2">
    <source>
        <dbReference type="Proteomes" id="UP000033874"/>
    </source>
</evidence>
<comment type="caution">
    <text evidence="1">The sequence shown here is derived from an EMBL/GenBank/DDBJ whole genome shotgun (WGS) entry which is preliminary data.</text>
</comment>
<keyword evidence="2" id="KW-1185">Reference proteome</keyword>
<proteinExistence type="predicted"/>
<evidence type="ECO:0000313" key="1">
    <source>
        <dbReference type="EMBL" id="KKW93865.1"/>
    </source>
</evidence>
<dbReference type="EMBL" id="LBIC01000001">
    <property type="protein sequence ID" value="KKW93865.1"/>
    <property type="molecule type" value="Genomic_DNA"/>
</dbReference>
<dbReference type="AlphaFoldDB" id="A0A0M3AVL1"/>
<dbReference type="STRING" id="56193.YP76_04200"/>
<reference evidence="1 2" key="1">
    <citation type="submission" date="2015-04" db="EMBL/GenBank/DDBJ databases">
        <title>Genome sequence of aromatic hydrocarbons-degrading Sphingobium chungbukense DJ77.</title>
        <authorList>
            <person name="Kim Y.-C."/>
            <person name="Chae J.-C."/>
        </authorList>
    </citation>
    <scope>NUCLEOTIDE SEQUENCE [LARGE SCALE GENOMIC DNA]</scope>
    <source>
        <strain evidence="1 2">DJ77</strain>
    </source>
</reference>
<accession>A0A0M3AVL1</accession>
<name>A0A0M3AVL1_9SPHN</name>
<sequence>MAFTARVLTLVALMKIELPDHDVRLCDGGFVYWAGEKYDCIDDLFGTVSAAETFEEKTGDEAPGGKLTFLPPSSSAATALTDPSFQGARMRFWLGELDAATGSVTGTPELTADLAIDTATLKVAKGSRSVDIEFESAAKRLFMVMRGNALNDRFHQACYPGEKGMANATGMPRSTAWGAATPNS</sequence>
<protein>
    <submittedName>
        <fullName evidence="1">Uncharacterized protein</fullName>
    </submittedName>
</protein>
<dbReference type="PATRIC" id="fig|56193.3.peg.861"/>